<accession>A0A922LBG9</accession>
<dbReference type="GO" id="GO:0045332">
    <property type="term" value="P:phospholipid translocation"/>
    <property type="evidence" value="ECO:0007669"/>
    <property type="project" value="TreeGrafter"/>
</dbReference>
<comment type="catalytic activity">
    <reaction evidence="3">
        <text>a 1,2-diacyl-sn-glycero-3-phosphate(in) = a 1,2-diacyl-sn-glycero-3-phosphate(out)</text>
        <dbReference type="Rhea" id="RHEA:36435"/>
        <dbReference type="ChEBI" id="CHEBI:58608"/>
    </reaction>
</comment>
<keyword evidence="2" id="KW-1015">Disulfide bond</keyword>
<dbReference type="GO" id="GO:0005829">
    <property type="term" value="C:cytosol"/>
    <property type="evidence" value="ECO:0007669"/>
    <property type="project" value="TreeGrafter"/>
</dbReference>
<evidence type="ECO:0000256" key="2">
    <source>
        <dbReference type="ARBA" id="ARBA00023157"/>
    </source>
</evidence>
<evidence type="ECO:0000256" key="3">
    <source>
        <dbReference type="ARBA" id="ARBA00023706"/>
    </source>
</evidence>
<feature type="region of interest" description="Disordered" evidence="4">
    <location>
        <begin position="64"/>
        <end position="91"/>
    </location>
</feature>
<dbReference type="Pfam" id="PF05254">
    <property type="entry name" value="UPF0203"/>
    <property type="match status" value="1"/>
</dbReference>
<gene>
    <name evidence="6" type="primary">TRIAP1</name>
    <name evidence="6" type="ORF">DERF_005644</name>
    <name evidence="5" type="ORF">HUG17_3395</name>
</gene>
<evidence type="ECO:0000313" key="6">
    <source>
        <dbReference type="EMBL" id="KAH9522040.1"/>
    </source>
</evidence>
<dbReference type="EMBL" id="ASGP02000002">
    <property type="protein sequence ID" value="KAH9522040.1"/>
    <property type="molecule type" value="Genomic_DNA"/>
</dbReference>
<dbReference type="GO" id="GO:1990050">
    <property type="term" value="F:phosphatidic acid transfer activity"/>
    <property type="evidence" value="ECO:0007669"/>
    <property type="project" value="TreeGrafter"/>
</dbReference>
<name>A0A922LBG9_DERFA</name>
<comment type="similarity">
    <text evidence="1">Belongs to the TRIAP1/MDM35 family.</text>
</comment>
<evidence type="ECO:0000313" key="7">
    <source>
        <dbReference type="Proteomes" id="UP000790347"/>
    </source>
</evidence>
<protein>
    <submittedName>
        <fullName evidence="5 6">TP53-regulated inhibitor of apoptosis 1</fullName>
    </submittedName>
</protein>
<reference evidence="5" key="3">
    <citation type="journal article" date="2021" name="World Allergy Organ. J.">
        <title>Chromosome-level assembly of Dermatophagoides farinae genome and transcriptome reveals two novel allergens Der f 37 and Der f 39.</title>
        <authorList>
            <person name="Chen J."/>
            <person name="Cai Z."/>
            <person name="Fan D."/>
            <person name="Hu J."/>
            <person name="Hou Y."/>
            <person name="He Y."/>
            <person name="Zhang Z."/>
            <person name="Zhao Z."/>
            <person name="Gao P."/>
            <person name="Hu W."/>
            <person name="Sun J."/>
            <person name="Li J."/>
            <person name="Ji K."/>
        </authorList>
    </citation>
    <scope>NUCLEOTIDE SEQUENCE</scope>
    <source>
        <strain evidence="5">JKM2019</strain>
    </source>
</reference>
<reference evidence="6" key="1">
    <citation type="submission" date="2013-05" db="EMBL/GenBank/DDBJ databases">
        <authorList>
            <person name="Yim A.K.Y."/>
            <person name="Chan T.F."/>
            <person name="Ji K.M."/>
            <person name="Liu X.Y."/>
            <person name="Zhou J.W."/>
            <person name="Li R.Q."/>
            <person name="Yang K.Y."/>
            <person name="Li J."/>
            <person name="Li M."/>
            <person name="Law P.T.W."/>
            <person name="Wu Y.L."/>
            <person name="Cai Z.L."/>
            <person name="Qin H."/>
            <person name="Bao Y."/>
            <person name="Leung R.K.K."/>
            <person name="Ng P.K.S."/>
            <person name="Zou J."/>
            <person name="Zhong X.J."/>
            <person name="Ran P.X."/>
            <person name="Zhong N.S."/>
            <person name="Liu Z.G."/>
            <person name="Tsui S.K.W."/>
        </authorList>
    </citation>
    <scope>NUCLEOTIDE SEQUENCE</scope>
    <source>
        <strain evidence="6">Derf</strain>
        <tissue evidence="6">Whole organism</tissue>
    </source>
</reference>
<dbReference type="Proteomes" id="UP000828236">
    <property type="component" value="Unassembled WGS sequence"/>
</dbReference>
<proteinExistence type="inferred from homology"/>
<dbReference type="PANTHER" id="PTHR46403:SF1">
    <property type="entry name" value="TP53-REGULATED INHIBITOR OF APOPTOSIS 1"/>
    <property type="match status" value="1"/>
</dbReference>
<comment type="caution">
    <text evidence="6">The sequence shown here is derived from an EMBL/GenBank/DDBJ whole genome shotgun (WGS) entry which is preliminary data.</text>
</comment>
<reference evidence="6" key="4">
    <citation type="journal article" date="2022" name="Res Sq">
        <title>Comparative Genomics Reveals Insights into the Divergent Evolution of Astigmatic Mites and Household Pest Adaptations.</title>
        <authorList>
            <person name="Xiong Q."/>
            <person name="Wan A.T.-Y."/>
            <person name="Liu X.-Y."/>
            <person name="Fung C.S.-H."/>
            <person name="Xiao X."/>
            <person name="Malainual N."/>
            <person name="Hou J."/>
            <person name="Wang L."/>
            <person name="Wang M."/>
            <person name="Yang K."/>
            <person name="Cui Y."/>
            <person name="Leung E."/>
            <person name="Nong W."/>
            <person name="Shin S.-K."/>
            <person name="Au S."/>
            <person name="Jeong K.Y."/>
            <person name="Chew F.T."/>
            <person name="Hui J."/>
            <person name="Leung T.F."/>
            <person name="Tungtrongchitr A."/>
            <person name="Zhong N."/>
            <person name="Liu Z."/>
            <person name="Tsui S."/>
        </authorList>
    </citation>
    <scope>NUCLEOTIDE SEQUENCE</scope>
    <source>
        <strain evidence="6">Derf</strain>
        <tissue evidence="6">Whole organism</tissue>
    </source>
</reference>
<dbReference type="GO" id="GO:0005758">
    <property type="term" value="C:mitochondrial intermembrane space"/>
    <property type="evidence" value="ECO:0007669"/>
    <property type="project" value="TreeGrafter"/>
</dbReference>
<feature type="compositionally biased region" description="Basic and acidic residues" evidence="4">
    <location>
        <begin position="64"/>
        <end position="74"/>
    </location>
</feature>
<dbReference type="Proteomes" id="UP000790347">
    <property type="component" value="Unassembled WGS sequence"/>
</dbReference>
<dbReference type="PROSITE" id="PS51808">
    <property type="entry name" value="CHCH"/>
    <property type="match status" value="1"/>
</dbReference>
<dbReference type="InterPro" id="IPR007918">
    <property type="entry name" value="MDM35_apoptosis"/>
</dbReference>
<dbReference type="GO" id="GO:0005634">
    <property type="term" value="C:nucleus"/>
    <property type="evidence" value="ECO:0007669"/>
    <property type="project" value="TreeGrafter"/>
</dbReference>
<dbReference type="OrthoDB" id="19091at2759"/>
<evidence type="ECO:0000256" key="4">
    <source>
        <dbReference type="SAM" id="MobiDB-lite"/>
    </source>
</evidence>
<keyword evidence="7" id="KW-1185">Reference proteome</keyword>
<feature type="compositionally biased region" description="Low complexity" evidence="4">
    <location>
        <begin position="79"/>
        <end position="91"/>
    </location>
</feature>
<sequence>MESIGKECTELKREYDQCFNVWFAEKFLKGDHRSSMCDKIFTLYQNCVRDAIKRQNIDLLQLDKDVLGSNDEQKPPPNSQQENQQQQNKTS</sequence>
<dbReference type="PANTHER" id="PTHR46403">
    <property type="entry name" value="TP53-REGULATED INHIBITOR OF APOPTOSIS 1"/>
    <property type="match status" value="1"/>
</dbReference>
<reference evidence="5" key="2">
    <citation type="submission" date="2020-06" db="EMBL/GenBank/DDBJ databases">
        <authorList>
            <person name="Ji K."/>
            <person name="Li J."/>
        </authorList>
    </citation>
    <scope>NUCLEOTIDE SEQUENCE</scope>
    <source>
        <strain evidence="5">JKM2019</strain>
        <tissue evidence="5">Whole body</tissue>
    </source>
</reference>
<evidence type="ECO:0000313" key="5">
    <source>
        <dbReference type="EMBL" id="KAH7639362.1"/>
    </source>
</evidence>
<dbReference type="AlphaFoldDB" id="A0A922LBG9"/>
<organism evidence="6 7">
    <name type="scientific">Dermatophagoides farinae</name>
    <name type="common">American house dust mite</name>
    <dbReference type="NCBI Taxonomy" id="6954"/>
    <lineage>
        <taxon>Eukaryota</taxon>
        <taxon>Metazoa</taxon>
        <taxon>Ecdysozoa</taxon>
        <taxon>Arthropoda</taxon>
        <taxon>Chelicerata</taxon>
        <taxon>Arachnida</taxon>
        <taxon>Acari</taxon>
        <taxon>Acariformes</taxon>
        <taxon>Sarcoptiformes</taxon>
        <taxon>Astigmata</taxon>
        <taxon>Psoroptidia</taxon>
        <taxon>Analgoidea</taxon>
        <taxon>Pyroglyphidae</taxon>
        <taxon>Dermatophagoidinae</taxon>
        <taxon>Dermatophagoides</taxon>
    </lineage>
</organism>
<evidence type="ECO:0000256" key="1">
    <source>
        <dbReference type="ARBA" id="ARBA00006196"/>
    </source>
</evidence>
<dbReference type="EMBL" id="SDOV01000007">
    <property type="protein sequence ID" value="KAH7639362.1"/>
    <property type="molecule type" value="Genomic_DNA"/>
</dbReference>